<dbReference type="InterPro" id="IPR026287">
    <property type="entry name" value="SoFic-like"/>
</dbReference>
<dbReference type="PANTHER" id="PTHR13504">
    <property type="entry name" value="FIDO DOMAIN-CONTAINING PROTEIN DDB_G0283145"/>
    <property type="match status" value="1"/>
</dbReference>
<dbReference type="PANTHER" id="PTHR13504:SF38">
    <property type="entry name" value="FIDO DOMAIN-CONTAINING PROTEIN"/>
    <property type="match status" value="1"/>
</dbReference>
<dbReference type="Gene3D" id="1.10.3290.10">
    <property type="entry name" value="Fido-like domain"/>
    <property type="match status" value="1"/>
</dbReference>
<dbReference type="Pfam" id="PF13784">
    <property type="entry name" value="Fic_N"/>
    <property type="match status" value="1"/>
</dbReference>
<dbReference type="InterPro" id="IPR003812">
    <property type="entry name" value="Fido"/>
</dbReference>
<dbReference type="Pfam" id="PF02661">
    <property type="entry name" value="Fic"/>
    <property type="match status" value="1"/>
</dbReference>
<dbReference type="Pfam" id="PF11972">
    <property type="entry name" value="HTH_13"/>
    <property type="match status" value="1"/>
</dbReference>
<feature type="domain" description="Fido" evidence="1">
    <location>
        <begin position="131"/>
        <end position="282"/>
    </location>
</feature>
<sequence>MDPEKFTSQEFGEVTKQPGEDWAFWYFRPHAVPREITLSMDTILLLSGADAALGRLSGVGRLLPDPGVLVRPYLTREALASSRIEGTQASLSDVLQAEIGEEATESEDVQEVLNYQHALSRGIGLLEQLPISLRLLKEVHRTLLTGVRGQEKLPGEFRSSPVWIGSSNASPSTATFVPPIPGDMEDALADWERFVNEPSRLPLLIRCALMHYQFETIHPFLDGNGRIGRLLIILMLLEQQALSVPLLYLSAYMEDNRKEYYDRLQAVRERGEIQEWLQYFLRAVNTQADEASSRIGQLVDLREKYRLELKGGKSRAGEVMELFFSNPFITVKRVEKQLSVTNQGARNLIEALEQRNWLRKIGPFGRGGRIFWLCDDVYRIIN</sequence>
<dbReference type="InterPro" id="IPR025758">
    <property type="entry name" value="Fic/DOC_N"/>
</dbReference>
<name>A0ABV8KWP9_9ACTN</name>
<evidence type="ECO:0000259" key="1">
    <source>
        <dbReference type="PROSITE" id="PS51459"/>
    </source>
</evidence>
<dbReference type="InterPro" id="IPR040198">
    <property type="entry name" value="Fido_containing"/>
</dbReference>
<dbReference type="SUPFAM" id="SSF140931">
    <property type="entry name" value="Fic-like"/>
    <property type="match status" value="1"/>
</dbReference>
<comment type="caution">
    <text evidence="2">The sequence shown here is derived from an EMBL/GenBank/DDBJ whole genome shotgun (WGS) entry which is preliminary data.</text>
</comment>
<organism evidence="2 3">
    <name type="scientific">Micromonospora zhanjiangensis</name>
    <dbReference type="NCBI Taxonomy" id="1522057"/>
    <lineage>
        <taxon>Bacteria</taxon>
        <taxon>Bacillati</taxon>
        <taxon>Actinomycetota</taxon>
        <taxon>Actinomycetes</taxon>
        <taxon>Micromonosporales</taxon>
        <taxon>Micromonosporaceae</taxon>
        <taxon>Micromonospora</taxon>
    </lineage>
</organism>
<protein>
    <submittedName>
        <fullName evidence="2">Fic family protein</fullName>
    </submittedName>
</protein>
<evidence type="ECO:0000313" key="2">
    <source>
        <dbReference type="EMBL" id="MFC4110547.1"/>
    </source>
</evidence>
<dbReference type="EMBL" id="JBHSBN010000045">
    <property type="protein sequence ID" value="MFC4110547.1"/>
    <property type="molecule type" value="Genomic_DNA"/>
</dbReference>
<accession>A0ABV8KWP9</accession>
<gene>
    <name evidence="2" type="ORF">ACFOX0_32090</name>
</gene>
<dbReference type="InterPro" id="IPR036597">
    <property type="entry name" value="Fido-like_dom_sf"/>
</dbReference>
<reference evidence="3" key="1">
    <citation type="journal article" date="2019" name="Int. J. Syst. Evol. Microbiol.">
        <title>The Global Catalogue of Microorganisms (GCM) 10K type strain sequencing project: providing services to taxonomists for standard genome sequencing and annotation.</title>
        <authorList>
            <consortium name="The Broad Institute Genomics Platform"/>
            <consortium name="The Broad Institute Genome Sequencing Center for Infectious Disease"/>
            <person name="Wu L."/>
            <person name="Ma J."/>
        </authorList>
    </citation>
    <scope>NUCLEOTIDE SEQUENCE [LARGE SCALE GENOMIC DNA]</scope>
    <source>
        <strain evidence="3">2902at01</strain>
    </source>
</reference>
<keyword evidence="3" id="KW-1185">Reference proteome</keyword>
<dbReference type="Proteomes" id="UP001595868">
    <property type="component" value="Unassembled WGS sequence"/>
</dbReference>
<proteinExistence type="predicted"/>
<dbReference type="RefSeq" id="WP_377553055.1">
    <property type="nucleotide sequence ID" value="NZ_JBHSBN010000045.1"/>
</dbReference>
<dbReference type="PIRSF" id="PIRSF038925">
    <property type="entry name" value="AMP-prot_trans"/>
    <property type="match status" value="1"/>
</dbReference>
<dbReference type="InterPro" id="IPR021068">
    <property type="entry name" value="HTH_DNA-bd"/>
</dbReference>
<dbReference type="PROSITE" id="PS51459">
    <property type="entry name" value="FIDO"/>
    <property type="match status" value="1"/>
</dbReference>
<evidence type="ECO:0000313" key="3">
    <source>
        <dbReference type="Proteomes" id="UP001595868"/>
    </source>
</evidence>